<dbReference type="InterPro" id="IPR036864">
    <property type="entry name" value="Zn2-C6_fun-type_DNA-bd_sf"/>
</dbReference>
<dbReference type="SUPFAM" id="SSF57701">
    <property type="entry name" value="Zn2/Cys6 DNA-binding domain"/>
    <property type="match status" value="1"/>
</dbReference>
<dbReference type="Gene3D" id="4.10.240.10">
    <property type="entry name" value="Zn(2)-C6 fungal-type DNA-binding domain"/>
    <property type="match status" value="1"/>
</dbReference>
<organism evidence="6 7">
    <name type="scientific">Leucosporidium creatinivorum</name>
    <dbReference type="NCBI Taxonomy" id="106004"/>
    <lineage>
        <taxon>Eukaryota</taxon>
        <taxon>Fungi</taxon>
        <taxon>Dikarya</taxon>
        <taxon>Basidiomycota</taxon>
        <taxon>Pucciniomycotina</taxon>
        <taxon>Microbotryomycetes</taxon>
        <taxon>Leucosporidiales</taxon>
        <taxon>Leucosporidium</taxon>
    </lineage>
</organism>
<dbReference type="AlphaFoldDB" id="A0A1Y2G3X7"/>
<dbReference type="GO" id="GO:0006351">
    <property type="term" value="P:DNA-templated transcription"/>
    <property type="evidence" value="ECO:0007669"/>
    <property type="project" value="InterPro"/>
</dbReference>
<evidence type="ECO:0000256" key="1">
    <source>
        <dbReference type="ARBA" id="ARBA00004123"/>
    </source>
</evidence>
<keyword evidence="7" id="KW-1185">Reference proteome</keyword>
<dbReference type="OrthoDB" id="3362851at2759"/>
<evidence type="ECO:0000256" key="3">
    <source>
        <dbReference type="ARBA" id="ARBA00023242"/>
    </source>
</evidence>
<dbReference type="SMART" id="SM00066">
    <property type="entry name" value="GAL4"/>
    <property type="match status" value="1"/>
</dbReference>
<dbReference type="GO" id="GO:0000981">
    <property type="term" value="F:DNA-binding transcription factor activity, RNA polymerase II-specific"/>
    <property type="evidence" value="ECO:0007669"/>
    <property type="project" value="InterPro"/>
</dbReference>
<protein>
    <recommendedName>
        <fullName evidence="5">Zn(2)-C6 fungal-type domain-containing protein</fullName>
    </recommendedName>
</protein>
<dbReference type="GO" id="GO:0003677">
    <property type="term" value="F:DNA binding"/>
    <property type="evidence" value="ECO:0007669"/>
    <property type="project" value="InterPro"/>
</dbReference>
<dbReference type="Proteomes" id="UP000193467">
    <property type="component" value="Unassembled WGS sequence"/>
</dbReference>
<reference evidence="6 7" key="1">
    <citation type="submission" date="2016-07" db="EMBL/GenBank/DDBJ databases">
        <title>Pervasive Adenine N6-methylation of Active Genes in Fungi.</title>
        <authorList>
            <consortium name="DOE Joint Genome Institute"/>
            <person name="Mondo S.J."/>
            <person name="Dannebaum R.O."/>
            <person name="Kuo R.C."/>
            <person name="Labutti K."/>
            <person name="Haridas S."/>
            <person name="Kuo A."/>
            <person name="Salamov A."/>
            <person name="Ahrendt S.R."/>
            <person name="Lipzen A."/>
            <person name="Sullivan W."/>
            <person name="Andreopoulos W.B."/>
            <person name="Clum A."/>
            <person name="Lindquist E."/>
            <person name="Daum C."/>
            <person name="Ramamoorthy G.K."/>
            <person name="Gryganskyi A."/>
            <person name="Culley D."/>
            <person name="Magnuson J.K."/>
            <person name="James T.Y."/>
            <person name="O'Malley M.A."/>
            <person name="Stajich J.E."/>
            <person name="Spatafora J.W."/>
            <person name="Visel A."/>
            <person name="Grigoriev I.V."/>
        </authorList>
    </citation>
    <scope>NUCLEOTIDE SEQUENCE [LARGE SCALE GENOMIC DNA]</scope>
    <source>
        <strain evidence="6 7">62-1032</strain>
    </source>
</reference>
<dbReference type="SMART" id="SM00906">
    <property type="entry name" value="Fungal_trans"/>
    <property type="match status" value="1"/>
</dbReference>
<dbReference type="PROSITE" id="PS50048">
    <property type="entry name" value="ZN2_CY6_FUNGAL_2"/>
    <property type="match status" value="1"/>
</dbReference>
<dbReference type="STRING" id="106004.A0A1Y2G3X7"/>
<feature type="compositionally biased region" description="Pro residues" evidence="4">
    <location>
        <begin position="739"/>
        <end position="750"/>
    </location>
</feature>
<feature type="compositionally biased region" description="Basic residues" evidence="4">
    <location>
        <begin position="36"/>
        <end position="56"/>
    </location>
</feature>
<dbReference type="InterPro" id="IPR007219">
    <property type="entry name" value="XnlR_reg_dom"/>
</dbReference>
<evidence type="ECO:0000256" key="2">
    <source>
        <dbReference type="ARBA" id="ARBA00022723"/>
    </source>
</evidence>
<dbReference type="InParanoid" id="A0A1Y2G3X7"/>
<dbReference type="PANTHER" id="PTHR31001:SF89">
    <property type="entry name" value="ZN(2)-C6 FUNGAL-TYPE DOMAIN-CONTAINING PROTEIN"/>
    <property type="match status" value="1"/>
</dbReference>
<comment type="caution">
    <text evidence="6">The sequence shown here is derived from an EMBL/GenBank/DDBJ whole genome shotgun (WGS) entry which is preliminary data.</text>
</comment>
<evidence type="ECO:0000313" key="6">
    <source>
        <dbReference type="EMBL" id="ORY90732.1"/>
    </source>
</evidence>
<feature type="region of interest" description="Disordered" evidence="4">
    <location>
        <begin position="1"/>
        <end position="61"/>
    </location>
</feature>
<dbReference type="EMBL" id="MCGR01000003">
    <property type="protein sequence ID" value="ORY90732.1"/>
    <property type="molecule type" value="Genomic_DNA"/>
</dbReference>
<feature type="region of interest" description="Disordered" evidence="4">
    <location>
        <begin position="110"/>
        <end position="175"/>
    </location>
</feature>
<dbReference type="GO" id="GO:0008270">
    <property type="term" value="F:zinc ion binding"/>
    <property type="evidence" value="ECO:0007669"/>
    <property type="project" value="InterPro"/>
</dbReference>
<feature type="compositionally biased region" description="Low complexity" evidence="4">
    <location>
        <begin position="721"/>
        <end position="732"/>
    </location>
</feature>
<evidence type="ECO:0000256" key="4">
    <source>
        <dbReference type="SAM" id="MobiDB-lite"/>
    </source>
</evidence>
<comment type="subcellular location">
    <subcellularLocation>
        <location evidence="1">Nucleus</location>
    </subcellularLocation>
</comment>
<feature type="compositionally biased region" description="Pro residues" evidence="4">
    <location>
        <begin position="145"/>
        <end position="168"/>
    </location>
</feature>
<evidence type="ECO:0000313" key="7">
    <source>
        <dbReference type="Proteomes" id="UP000193467"/>
    </source>
</evidence>
<gene>
    <name evidence="6" type="ORF">BCR35DRAFT_349666</name>
</gene>
<name>A0A1Y2G3X7_9BASI</name>
<dbReference type="CDD" id="cd00067">
    <property type="entry name" value="GAL4"/>
    <property type="match status" value="1"/>
</dbReference>
<dbReference type="CDD" id="cd12148">
    <property type="entry name" value="fungal_TF_MHR"/>
    <property type="match status" value="1"/>
</dbReference>
<feature type="region of interest" description="Disordered" evidence="4">
    <location>
        <begin position="713"/>
        <end position="759"/>
    </location>
</feature>
<dbReference type="InterPro" id="IPR001138">
    <property type="entry name" value="Zn2Cys6_DnaBD"/>
</dbReference>
<feature type="domain" description="Zn(2)-C6 fungal-type" evidence="5">
    <location>
        <begin position="46"/>
        <end position="78"/>
    </location>
</feature>
<accession>A0A1Y2G3X7</accession>
<keyword evidence="3" id="KW-0539">Nucleus</keyword>
<proteinExistence type="predicted"/>
<dbReference type="GO" id="GO:0005634">
    <property type="term" value="C:nucleus"/>
    <property type="evidence" value="ECO:0007669"/>
    <property type="project" value="UniProtKB-SubCell"/>
</dbReference>
<keyword evidence="2" id="KW-0479">Metal-binding</keyword>
<dbReference type="PANTHER" id="PTHR31001">
    <property type="entry name" value="UNCHARACTERIZED TRANSCRIPTIONAL REGULATORY PROTEIN"/>
    <property type="match status" value="1"/>
</dbReference>
<evidence type="ECO:0000259" key="5">
    <source>
        <dbReference type="PROSITE" id="PS50048"/>
    </source>
</evidence>
<dbReference type="InterPro" id="IPR050613">
    <property type="entry name" value="Sec_Metabolite_Reg"/>
</dbReference>
<sequence length="853" mass="93036">MSSSSSSRQGDLSVEDSEPTKRPAVEDDDGAPLQPLKRRRNRAKMSCRPCQRRKTKCDKDTNGCEACIKRDERHLCCWDPPPSRSAQPEPPAADFISQFNRMQRRLASLEQQISSSAPPQPAPAPQTSPLVTQSLQPTALSLPSFLPPPSLPFSAHPPSPEPPTPPYDPSDAEAEQAAAELENLALGRSQYGSLGRNSQLPCIGQISTRAAKSETPTAMVPGAGRFTTILLSSKAHGRSVFLSRAQNQSNLLDCLPERAVSEALVAEFFGDIGWIYNVLHQPTFVAETLELWDAVSTGCASRVDPAWLATYYIVLAWAVSTLGPTRSKDVLRCYPDAEVKILPESWIAASEQALTAADWAGKPQVRCIQAIFLKLALQRTAPTDIAPSLSSASGFYVWLSAAIRLSQLLGLHRLGADPSTMPPLDPAFPVHACSLRRELAKRIWTQLCSFDLLFCSGASIGQCTPGSYDTDLPLNLDDEDLGLHLIAEERPPTYLSDLAFTRMKLVIGRHSATQQLGDDVAAEPGYARILEMDAALQAEISIIELTHQDSNPKRRPYHRALLLMILQNRVIRLHRPYFIRGFRDERFSQSSSACLHAATAVCNGLQLLRTDDGNLEHLWWCWSYGLSATFCMFMALLNEEGSGNERELMLRARAFYVRGAQGDASSGVRDLSMQVVAVIDQLLLPHRREPTANATATSPAAAIFRTISHRLRSPKAGCAPSSSSLSSGSNYSTQDFVLPSPPPPTQPSAPDPSTFGEGDAELLTSSLFSPLSLNSFPQLPLLLPDALQQEPPLDFSFFDNLGAEAPPAGALGFDVEAARETLNQFNRPGIVMPSAAVLDDWQHLFNLVAPNGY</sequence>